<reference evidence="2 3" key="1">
    <citation type="submission" date="2019-06" db="EMBL/GenBank/DDBJ databases">
        <title>Genome Sequence of the Brown Rot Fungal Pathogen Monilinia fructicola.</title>
        <authorList>
            <person name="De Miccolis Angelini R.M."/>
            <person name="Landi L."/>
            <person name="Abate D."/>
            <person name="Pollastro S."/>
            <person name="Romanazzi G."/>
            <person name="Faretra F."/>
        </authorList>
    </citation>
    <scope>NUCLEOTIDE SEQUENCE [LARGE SCALE GENOMIC DNA]</scope>
    <source>
        <strain evidence="2 3">Mfrc123</strain>
    </source>
</reference>
<gene>
    <name evidence="2" type="ORF">EYC84_009471</name>
</gene>
<dbReference type="Proteomes" id="UP000322873">
    <property type="component" value="Unassembled WGS sequence"/>
</dbReference>
<evidence type="ECO:0000313" key="3">
    <source>
        <dbReference type="Proteomes" id="UP000322873"/>
    </source>
</evidence>
<dbReference type="Pfam" id="PF20150">
    <property type="entry name" value="2EXR"/>
    <property type="match status" value="1"/>
</dbReference>
<dbReference type="VEuPathDB" id="FungiDB:MFRU_006g02020"/>
<organism evidence="2 3">
    <name type="scientific">Monilinia fructicola</name>
    <name type="common">Brown rot fungus</name>
    <name type="synonym">Ciboria fructicola</name>
    <dbReference type="NCBI Taxonomy" id="38448"/>
    <lineage>
        <taxon>Eukaryota</taxon>
        <taxon>Fungi</taxon>
        <taxon>Dikarya</taxon>
        <taxon>Ascomycota</taxon>
        <taxon>Pezizomycotina</taxon>
        <taxon>Leotiomycetes</taxon>
        <taxon>Helotiales</taxon>
        <taxon>Sclerotiniaceae</taxon>
        <taxon>Monilinia</taxon>
    </lineage>
</organism>
<feature type="domain" description="2EXR" evidence="1">
    <location>
        <begin position="77"/>
        <end position="172"/>
    </location>
</feature>
<comment type="caution">
    <text evidence="2">The sequence shown here is derived from an EMBL/GenBank/DDBJ whole genome shotgun (WGS) entry which is preliminary data.</text>
</comment>
<dbReference type="AlphaFoldDB" id="A0A5M9JCJ8"/>
<evidence type="ECO:0000259" key="1">
    <source>
        <dbReference type="Pfam" id="PF20150"/>
    </source>
</evidence>
<proteinExistence type="predicted"/>
<protein>
    <recommendedName>
        <fullName evidence="1">2EXR domain-containing protein</fullName>
    </recommendedName>
</protein>
<accession>A0A5M9JCJ8</accession>
<evidence type="ECO:0000313" key="2">
    <source>
        <dbReference type="EMBL" id="KAA8565619.1"/>
    </source>
</evidence>
<dbReference type="InterPro" id="IPR045518">
    <property type="entry name" value="2EXR"/>
</dbReference>
<sequence length="464" mass="54441">MVQPTDNQNRMLMTAPRVEISRLRRFASHLSFFQTKLLRNHLGLRRMKKSDNLSGLVKAEAEPYFQIVSGSDNDYHFPQFAKFPVEIRLQIWKDYAKSLGPRDIPVWRIRNSRIDLATQLKVRFYDHQGNHVTFPIENRRQRHYDFNWSCPQPDILFINLEARQIGLEFYTQESLYGTPSFEDYKDESQTGPATIYRHRNGLDRIMPMFDLAHGHDHFWHEHKHQLEGLVALNAFLYDLNPDQPILPIEPSFKSTDPFFAREARERHALETAKAWAAVIPSTERSPAGRAIGDSIPFKVREITIYYRTDSLKGIKDLNLGIIDEKHLNYYEGCQAMRNMEKAIKCSYQRWDSLRYDFWMRYTNNMLPETYDTLIAALSKPETKMKLYCTQLLCLEMVRDSPLLQQKYAARLAFQIANPRGNWLLRQETLWERRVPILPKIQFAVCRVTNSGMTGVVRPSAYKLA</sequence>
<dbReference type="OrthoDB" id="3498735at2759"/>
<name>A0A5M9JCJ8_MONFR</name>
<keyword evidence="3" id="KW-1185">Reference proteome</keyword>
<dbReference type="EMBL" id="VICG01000013">
    <property type="protein sequence ID" value="KAA8565619.1"/>
    <property type="molecule type" value="Genomic_DNA"/>
</dbReference>